<keyword evidence="11 13" id="KW-0472">Membrane</keyword>
<evidence type="ECO:0000256" key="7">
    <source>
        <dbReference type="ARBA" id="ARBA00022857"/>
    </source>
</evidence>
<dbReference type="RefSeq" id="WP_183399685.1">
    <property type="nucleotide sequence ID" value="NZ_JACIDS010000004.1"/>
</dbReference>
<sequence>MANLTPEQAASAAQAAADAASAAATAAHEAAAAAQAYAAQASGSPLAEAAGAIAHAASGGVIDPFIFRLSIFVLAIFVGYYVVWSVTPALHTPLMSVTNAISSVIVVGALLAVGVEAADAASASGHAWAQGFGFVGLVLASVNIFGGFLVTSRMLAMYKKKTK</sequence>
<name>A0A840ANZ5_9HYPH</name>
<feature type="domain" description="NAD(P) transhydrogenase alpha subunit C-terminal" evidence="14">
    <location>
        <begin position="69"/>
        <end position="160"/>
    </location>
</feature>
<evidence type="ECO:0000256" key="11">
    <source>
        <dbReference type="ARBA" id="ARBA00023136"/>
    </source>
</evidence>
<comment type="caution">
    <text evidence="15">The sequence shown here is derived from an EMBL/GenBank/DDBJ whole genome shotgun (WGS) entry which is preliminary data.</text>
</comment>
<comment type="subcellular location">
    <subcellularLocation>
        <location evidence="2">Cell inner membrane</location>
        <topology evidence="2">Multi-pass membrane protein</topology>
    </subcellularLocation>
</comment>
<dbReference type="GO" id="GO:0050661">
    <property type="term" value="F:NADP binding"/>
    <property type="evidence" value="ECO:0007669"/>
    <property type="project" value="TreeGrafter"/>
</dbReference>
<comment type="catalytic activity">
    <reaction evidence="12">
        <text>NAD(+) + NADPH + H(+)(in) = NADH + NADP(+) + H(+)(out)</text>
        <dbReference type="Rhea" id="RHEA:47992"/>
        <dbReference type="ChEBI" id="CHEBI:15378"/>
        <dbReference type="ChEBI" id="CHEBI:57540"/>
        <dbReference type="ChEBI" id="CHEBI:57783"/>
        <dbReference type="ChEBI" id="CHEBI:57945"/>
        <dbReference type="ChEBI" id="CHEBI:58349"/>
        <dbReference type="EC" id="7.1.1.1"/>
    </reaction>
</comment>
<keyword evidence="5" id="KW-0997">Cell inner membrane</keyword>
<protein>
    <recommendedName>
        <fullName evidence="3">proton-translocating NAD(P)(+) transhydrogenase</fullName>
        <ecNumber evidence="3">7.1.1.1</ecNumber>
    </recommendedName>
</protein>
<dbReference type="GO" id="GO:0005886">
    <property type="term" value="C:plasma membrane"/>
    <property type="evidence" value="ECO:0007669"/>
    <property type="project" value="UniProtKB-SubCell"/>
</dbReference>
<gene>
    <name evidence="15" type="ORF">GGR25_003067</name>
</gene>
<keyword evidence="7" id="KW-0521">NADP</keyword>
<evidence type="ECO:0000256" key="3">
    <source>
        <dbReference type="ARBA" id="ARBA00012943"/>
    </source>
</evidence>
<comment type="function">
    <text evidence="1">The transhydrogenation between NADH and NADP is coupled to respiration and ATP hydrolysis and functions as a proton pump across the membrane.</text>
</comment>
<evidence type="ECO:0000256" key="5">
    <source>
        <dbReference type="ARBA" id="ARBA00022519"/>
    </source>
</evidence>
<reference evidence="15 16" key="1">
    <citation type="submission" date="2020-08" db="EMBL/GenBank/DDBJ databases">
        <title>Genomic Encyclopedia of Type Strains, Phase IV (KMG-IV): sequencing the most valuable type-strain genomes for metagenomic binning, comparative biology and taxonomic classification.</title>
        <authorList>
            <person name="Goeker M."/>
        </authorList>
    </citation>
    <scope>NUCLEOTIDE SEQUENCE [LARGE SCALE GENOMIC DNA]</scope>
    <source>
        <strain evidence="15 16">DSM 25966</strain>
    </source>
</reference>
<dbReference type="Pfam" id="PF12769">
    <property type="entry name" value="PNTB_4TM"/>
    <property type="match status" value="1"/>
</dbReference>
<dbReference type="AlphaFoldDB" id="A0A840ANZ5"/>
<evidence type="ECO:0000256" key="1">
    <source>
        <dbReference type="ARBA" id="ARBA00003943"/>
    </source>
</evidence>
<dbReference type="EMBL" id="JACIDS010000004">
    <property type="protein sequence ID" value="MBB3932009.1"/>
    <property type="molecule type" value="Genomic_DNA"/>
</dbReference>
<evidence type="ECO:0000256" key="9">
    <source>
        <dbReference type="ARBA" id="ARBA00022989"/>
    </source>
</evidence>
<evidence type="ECO:0000256" key="13">
    <source>
        <dbReference type="SAM" id="Phobius"/>
    </source>
</evidence>
<proteinExistence type="predicted"/>
<evidence type="ECO:0000256" key="6">
    <source>
        <dbReference type="ARBA" id="ARBA00022692"/>
    </source>
</evidence>
<feature type="transmembrane region" description="Helical" evidence="13">
    <location>
        <begin position="65"/>
        <end position="84"/>
    </location>
</feature>
<organism evidence="15 16">
    <name type="scientific">Kaistia hirudinis</name>
    <dbReference type="NCBI Taxonomy" id="1293440"/>
    <lineage>
        <taxon>Bacteria</taxon>
        <taxon>Pseudomonadati</taxon>
        <taxon>Pseudomonadota</taxon>
        <taxon>Alphaproteobacteria</taxon>
        <taxon>Hyphomicrobiales</taxon>
        <taxon>Kaistiaceae</taxon>
        <taxon>Kaistia</taxon>
    </lineage>
</organism>
<accession>A0A840ANZ5</accession>
<evidence type="ECO:0000313" key="15">
    <source>
        <dbReference type="EMBL" id="MBB3932009.1"/>
    </source>
</evidence>
<evidence type="ECO:0000256" key="8">
    <source>
        <dbReference type="ARBA" id="ARBA00022967"/>
    </source>
</evidence>
<evidence type="ECO:0000256" key="4">
    <source>
        <dbReference type="ARBA" id="ARBA00022475"/>
    </source>
</evidence>
<keyword evidence="4" id="KW-1003">Cell membrane</keyword>
<keyword evidence="9 13" id="KW-1133">Transmembrane helix</keyword>
<keyword evidence="15" id="KW-0560">Oxidoreductase</keyword>
<evidence type="ECO:0000256" key="10">
    <source>
        <dbReference type="ARBA" id="ARBA00023027"/>
    </source>
</evidence>
<keyword evidence="6 13" id="KW-0812">Transmembrane</keyword>
<dbReference type="EC" id="7.1.1.1" evidence="3"/>
<dbReference type="Proteomes" id="UP000553963">
    <property type="component" value="Unassembled WGS sequence"/>
</dbReference>
<dbReference type="PANTHER" id="PTHR10160">
    <property type="entry name" value="NAD(P) TRANSHYDROGENASE"/>
    <property type="match status" value="1"/>
</dbReference>
<keyword evidence="16" id="KW-1185">Reference proteome</keyword>
<keyword evidence="8" id="KW-1278">Translocase</keyword>
<evidence type="ECO:0000256" key="2">
    <source>
        <dbReference type="ARBA" id="ARBA00004429"/>
    </source>
</evidence>
<dbReference type="InterPro" id="IPR024605">
    <property type="entry name" value="NADP_transhyd_a_C"/>
</dbReference>
<feature type="transmembrane region" description="Helical" evidence="13">
    <location>
        <begin position="127"/>
        <end position="151"/>
    </location>
</feature>
<keyword evidence="10" id="KW-0520">NAD</keyword>
<dbReference type="GO" id="GO:0008750">
    <property type="term" value="F:proton-translocating NAD(P)+ transhydrogenase activity"/>
    <property type="evidence" value="ECO:0007669"/>
    <property type="project" value="UniProtKB-EC"/>
</dbReference>
<dbReference type="PANTHER" id="PTHR10160:SF19">
    <property type="entry name" value="PROTON-TRANSLOCATING NAD(P)(+) TRANSHYDROGENASE"/>
    <property type="match status" value="1"/>
</dbReference>
<feature type="transmembrane region" description="Helical" evidence="13">
    <location>
        <begin position="96"/>
        <end position="115"/>
    </location>
</feature>
<evidence type="ECO:0000313" key="16">
    <source>
        <dbReference type="Proteomes" id="UP000553963"/>
    </source>
</evidence>
<dbReference type="GO" id="GO:0006740">
    <property type="term" value="P:NADPH regeneration"/>
    <property type="evidence" value="ECO:0007669"/>
    <property type="project" value="TreeGrafter"/>
</dbReference>
<evidence type="ECO:0000259" key="14">
    <source>
        <dbReference type="Pfam" id="PF12769"/>
    </source>
</evidence>
<dbReference type="GO" id="GO:0016491">
    <property type="term" value="F:oxidoreductase activity"/>
    <property type="evidence" value="ECO:0007669"/>
    <property type="project" value="UniProtKB-KW"/>
</dbReference>
<evidence type="ECO:0000256" key="12">
    <source>
        <dbReference type="ARBA" id="ARBA00048202"/>
    </source>
</evidence>